<evidence type="ECO:0000313" key="5">
    <source>
        <dbReference type="EMBL" id="GJE00866.1"/>
    </source>
</evidence>
<dbReference type="Proteomes" id="UP001055153">
    <property type="component" value="Unassembled WGS sequence"/>
</dbReference>
<dbReference type="Gene3D" id="3.30.70.1350">
    <property type="entry name" value="Cation efflux protein, cytoplasmic domain"/>
    <property type="match status" value="1"/>
</dbReference>
<dbReference type="Pfam" id="PF16916">
    <property type="entry name" value="ZT_dimer"/>
    <property type="match status" value="1"/>
</dbReference>
<reference evidence="5" key="1">
    <citation type="journal article" date="2021" name="Front. Microbiol.">
        <title>Comprehensive Comparative Genomics and Phenotyping of Methylobacterium Species.</title>
        <authorList>
            <person name="Alessa O."/>
            <person name="Ogura Y."/>
            <person name="Fujitani Y."/>
            <person name="Takami H."/>
            <person name="Hayashi T."/>
            <person name="Sahin N."/>
            <person name="Tani A."/>
        </authorList>
    </citation>
    <scope>NUCLEOTIDE SEQUENCE</scope>
    <source>
        <strain evidence="5">DSM 17168</strain>
    </source>
</reference>
<keyword evidence="2" id="KW-0862">Zinc</keyword>
<dbReference type="EMBL" id="BPQQ01000031">
    <property type="protein sequence ID" value="GJE00866.1"/>
    <property type="molecule type" value="Genomic_DNA"/>
</dbReference>
<organism evidence="5 6">
    <name type="scientific">Methylobacterium isbiliense</name>
    <dbReference type="NCBI Taxonomy" id="315478"/>
    <lineage>
        <taxon>Bacteria</taxon>
        <taxon>Pseudomonadati</taxon>
        <taxon>Pseudomonadota</taxon>
        <taxon>Alphaproteobacteria</taxon>
        <taxon>Hyphomicrobiales</taxon>
        <taxon>Methylobacteriaceae</taxon>
        <taxon>Methylobacterium</taxon>
    </lineage>
</organism>
<dbReference type="SUPFAM" id="SSF160240">
    <property type="entry name" value="Cation efflux protein cytoplasmic domain-like"/>
    <property type="match status" value="1"/>
</dbReference>
<dbReference type="PANTHER" id="PTHR11562:SF17">
    <property type="entry name" value="RE54080P-RELATED"/>
    <property type="match status" value="1"/>
</dbReference>
<sequence>MRSQMPNAYHHAPVAGLLMLALAAPGAQAQGARAQPLDAYEAAHGVKGSQVASLITRIVERQLLAIPGVRSVHDLHVRSISSGIDAMSAHVVVTDMAEAARILKAVQQVMAAEFDTRHVTVQVENEVLQEEEKVRKT</sequence>
<evidence type="ECO:0000256" key="1">
    <source>
        <dbReference type="ARBA" id="ARBA00008873"/>
    </source>
</evidence>
<protein>
    <recommendedName>
        <fullName evidence="4">Cation efflux protein cytoplasmic domain-containing protein</fullName>
    </recommendedName>
</protein>
<dbReference type="InterPro" id="IPR027470">
    <property type="entry name" value="Cation_efflux_CTD"/>
</dbReference>
<proteinExistence type="inferred from homology"/>
<keyword evidence="3" id="KW-0732">Signal</keyword>
<accession>A0ABQ4SCB0</accession>
<comment type="caution">
    <text evidence="5">The sequence shown here is derived from an EMBL/GenBank/DDBJ whole genome shotgun (WGS) entry which is preliminary data.</text>
</comment>
<keyword evidence="2" id="KW-0406">Ion transport</keyword>
<reference evidence="5" key="2">
    <citation type="submission" date="2021-08" db="EMBL/GenBank/DDBJ databases">
        <authorList>
            <person name="Tani A."/>
            <person name="Ola A."/>
            <person name="Ogura Y."/>
            <person name="Katsura K."/>
            <person name="Hayashi T."/>
        </authorList>
    </citation>
    <scope>NUCLEOTIDE SEQUENCE</scope>
    <source>
        <strain evidence="5">DSM 17168</strain>
    </source>
</reference>
<dbReference type="InterPro" id="IPR050681">
    <property type="entry name" value="CDF/SLC30A"/>
</dbReference>
<comment type="similarity">
    <text evidence="1">Belongs to the cation diffusion facilitator (CDF) transporter (TC 2.A.4) family. SLC30A subfamily.</text>
</comment>
<feature type="domain" description="Cation efflux protein cytoplasmic" evidence="4">
    <location>
        <begin position="58"/>
        <end position="125"/>
    </location>
</feature>
<evidence type="ECO:0000256" key="3">
    <source>
        <dbReference type="SAM" id="SignalP"/>
    </source>
</evidence>
<dbReference type="InterPro" id="IPR036837">
    <property type="entry name" value="Cation_efflux_CTD_sf"/>
</dbReference>
<keyword evidence="6" id="KW-1185">Reference proteome</keyword>
<keyword evidence="2" id="KW-0813">Transport</keyword>
<gene>
    <name evidence="5" type="ORF">GMJLKIPL_2793</name>
</gene>
<feature type="signal peptide" evidence="3">
    <location>
        <begin position="1"/>
        <end position="29"/>
    </location>
</feature>
<keyword evidence="2" id="KW-0864">Zinc transport</keyword>
<name>A0ABQ4SCB0_9HYPH</name>
<evidence type="ECO:0000256" key="2">
    <source>
        <dbReference type="ARBA" id="ARBA00022906"/>
    </source>
</evidence>
<evidence type="ECO:0000313" key="6">
    <source>
        <dbReference type="Proteomes" id="UP001055153"/>
    </source>
</evidence>
<dbReference type="PANTHER" id="PTHR11562">
    <property type="entry name" value="CATION EFFLUX PROTEIN/ ZINC TRANSPORTER"/>
    <property type="match status" value="1"/>
</dbReference>
<evidence type="ECO:0000259" key="4">
    <source>
        <dbReference type="Pfam" id="PF16916"/>
    </source>
</evidence>
<feature type="chain" id="PRO_5046889201" description="Cation efflux protein cytoplasmic domain-containing protein" evidence="3">
    <location>
        <begin position="30"/>
        <end position="137"/>
    </location>
</feature>